<dbReference type="EMBL" id="CM026431">
    <property type="protein sequence ID" value="KAG0558150.1"/>
    <property type="molecule type" value="Genomic_DNA"/>
</dbReference>
<proteinExistence type="predicted"/>
<keyword evidence="2" id="KW-1185">Reference proteome</keyword>
<accession>A0A8T0GGK4</accession>
<protein>
    <submittedName>
        <fullName evidence="1">Uncharacterized protein</fullName>
    </submittedName>
</protein>
<dbReference type="AlphaFoldDB" id="A0A8T0GGK4"/>
<sequence length="225" mass="25035">MSISTRLYLFKSAISSPLLTHPIFVDVHQRPIVLRRAILIRLRQFNIRPALLAQCQDAQLLLQRQLDDSNFRYITCDRKFPCPASKLANCAHHGARPLVSTLILPDLIISTILNKQISRPQSLLMIKCIKSARRLENEIREGRVGPHINCKSLVPTHSLRPRLLHGMVTAAPAPGLARPAPPREPALVGGLAPHSTLPPHIERTPNPCTTFILNPHTPNPAPKLN</sequence>
<dbReference type="Proteomes" id="UP000822688">
    <property type="component" value="Chromosome 10"/>
</dbReference>
<evidence type="ECO:0000313" key="2">
    <source>
        <dbReference type="Proteomes" id="UP000822688"/>
    </source>
</evidence>
<evidence type="ECO:0000313" key="1">
    <source>
        <dbReference type="EMBL" id="KAG0558150.1"/>
    </source>
</evidence>
<gene>
    <name evidence="1" type="ORF">KC19_10G008200</name>
</gene>
<organism evidence="1 2">
    <name type="scientific">Ceratodon purpureus</name>
    <name type="common">Fire moss</name>
    <name type="synonym">Dicranum purpureum</name>
    <dbReference type="NCBI Taxonomy" id="3225"/>
    <lineage>
        <taxon>Eukaryota</taxon>
        <taxon>Viridiplantae</taxon>
        <taxon>Streptophyta</taxon>
        <taxon>Embryophyta</taxon>
        <taxon>Bryophyta</taxon>
        <taxon>Bryophytina</taxon>
        <taxon>Bryopsida</taxon>
        <taxon>Dicranidae</taxon>
        <taxon>Pseudoditrichales</taxon>
        <taxon>Ditrichaceae</taxon>
        <taxon>Ceratodon</taxon>
    </lineage>
</organism>
<name>A0A8T0GGK4_CERPU</name>
<reference evidence="1" key="1">
    <citation type="submission" date="2020-06" db="EMBL/GenBank/DDBJ databases">
        <title>WGS assembly of Ceratodon purpureus strain R40.</title>
        <authorList>
            <person name="Carey S.B."/>
            <person name="Jenkins J."/>
            <person name="Shu S."/>
            <person name="Lovell J.T."/>
            <person name="Sreedasyam A."/>
            <person name="Maumus F."/>
            <person name="Tiley G.P."/>
            <person name="Fernandez-Pozo N."/>
            <person name="Barry K."/>
            <person name="Chen C."/>
            <person name="Wang M."/>
            <person name="Lipzen A."/>
            <person name="Daum C."/>
            <person name="Saski C.A."/>
            <person name="Payton A.C."/>
            <person name="Mcbreen J.C."/>
            <person name="Conrad R.E."/>
            <person name="Kollar L.M."/>
            <person name="Olsson S."/>
            <person name="Huttunen S."/>
            <person name="Landis J.B."/>
            <person name="Wickett N.J."/>
            <person name="Johnson M.G."/>
            <person name="Rensing S.A."/>
            <person name="Grimwood J."/>
            <person name="Schmutz J."/>
            <person name="Mcdaniel S.F."/>
        </authorList>
    </citation>
    <scope>NUCLEOTIDE SEQUENCE</scope>
    <source>
        <strain evidence="1">R40</strain>
    </source>
</reference>
<comment type="caution">
    <text evidence="1">The sequence shown here is derived from an EMBL/GenBank/DDBJ whole genome shotgun (WGS) entry which is preliminary data.</text>
</comment>